<protein>
    <submittedName>
        <fullName evidence="2">DUF4845 domain-containing protein</fullName>
    </submittedName>
</protein>
<keyword evidence="1" id="KW-1133">Transmembrane helix</keyword>
<dbReference type="InterPro" id="IPR032314">
    <property type="entry name" value="DUF4845"/>
</dbReference>
<name>A0A9X2BXP3_9BURK</name>
<keyword evidence="3" id="KW-1185">Reference proteome</keyword>
<organism evidence="2 3">
    <name type="scientific">Scleromatobacter humisilvae</name>
    <dbReference type="NCBI Taxonomy" id="2897159"/>
    <lineage>
        <taxon>Bacteria</taxon>
        <taxon>Pseudomonadati</taxon>
        <taxon>Pseudomonadota</taxon>
        <taxon>Betaproteobacteria</taxon>
        <taxon>Burkholderiales</taxon>
        <taxon>Sphaerotilaceae</taxon>
        <taxon>Scleromatobacter</taxon>
    </lineage>
</organism>
<keyword evidence="1" id="KW-0472">Membrane</keyword>
<dbReference type="EMBL" id="JAJLJH010000001">
    <property type="protein sequence ID" value="MCK9684783.1"/>
    <property type="molecule type" value="Genomic_DNA"/>
</dbReference>
<sequence>MIPSRLPTRQRGASIVSMLILAIVVGFLMLMAARVFPSVNEYLTIRKAISQIMKDNPASAADIRGKFEKTIEVEYSIKTIGAKDLNIQPVGDTGNFRTSYAYNVEIPIFDPTVFILVKYSGSATSGGFKGP</sequence>
<dbReference type="Pfam" id="PF16137">
    <property type="entry name" value="DUF4845"/>
    <property type="match status" value="1"/>
</dbReference>
<proteinExistence type="predicted"/>
<dbReference type="Proteomes" id="UP001139353">
    <property type="component" value="Unassembled WGS sequence"/>
</dbReference>
<evidence type="ECO:0000313" key="2">
    <source>
        <dbReference type="EMBL" id="MCK9684783.1"/>
    </source>
</evidence>
<comment type="caution">
    <text evidence="2">The sequence shown here is derived from an EMBL/GenBank/DDBJ whole genome shotgun (WGS) entry which is preliminary data.</text>
</comment>
<feature type="transmembrane region" description="Helical" evidence="1">
    <location>
        <begin position="12"/>
        <end position="36"/>
    </location>
</feature>
<keyword evidence="1" id="KW-0812">Transmembrane</keyword>
<evidence type="ECO:0000256" key="1">
    <source>
        <dbReference type="SAM" id="Phobius"/>
    </source>
</evidence>
<accession>A0A9X2BXP3</accession>
<dbReference type="RefSeq" id="WP_275680805.1">
    <property type="nucleotide sequence ID" value="NZ_JAJLJH010000001.1"/>
</dbReference>
<gene>
    <name evidence="2" type="ORF">LPC04_03580</name>
</gene>
<dbReference type="AlphaFoldDB" id="A0A9X2BXP3"/>
<reference evidence="2" key="1">
    <citation type="submission" date="2021-11" db="EMBL/GenBank/DDBJ databases">
        <title>BS-T2-15 a new species belonging to the Comamonadaceae family isolated from the soil of a French oak forest.</title>
        <authorList>
            <person name="Mieszkin S."/>
            <person name="Alain K."/>
        </authorList>
    </citation>
    <scope>NUCLEOTIDE SEQUENCE</scope>
    <source>
        <strain evidence="2">BS-T2-15</strain>
    </source>
</reference>
<evidence type="ECO:0000313" key="3">
    <source>
        <dbReference type="Proteomes" id="UP001139353"/>
    </source>
</evidence>